<organism evidence="2 3">
    <name type="scientific">Iodobacter arcticus</name>
    <dbReference type="NCBI Taxonomy" id="590593"/>
    <lineage>
        <taxon>Bacteria</taxon>
        <taxon>Pseudomonadati</taxon>
        <taxon>Pseudomonadota</taxon>
        <taxon>Betaproteobacteria</taxon>
        <taxon>Neisseriales</taxon>
        <taxon>Chitinibacteraceae</taxon>
        <taxon>Iodobacter</taxon>
    </lineage>
</organism>
<keyword evidence="1" id="KW-0812">Transmembrane</keyword>
<sequence>MTVAVNYTTAKTDKLTRLLNPILLSDKASSQVLANFNSTDTVEIPAKSGVVSRHKILQAAPSIEITRGLAFLCTHGGGFSAVLGCLHIVSQSGLVILSFSWHVVVAVCVAIVLIFLFCFAAFCFSSVLTRYNSSALFLVAFFFRISVSLRKTWVLFLVQWQYA</sequence>
<evidence type="ECO:0000256" key="1">
    <source>
        <dbReference type="SAM" id="Phobius"/>
    </source>
</evidence>
<proteinExistence type="predicted"/>
<reference evidence="3" key="1">
    <citation type="journal article" date="2019" name="Int. J. Syst. Evol. Microbiol.">
        <title>The Global Catalogue of Microorganisms (GCM) 10K type strain sequencing project: providing services to taxonomists for standard genome sequencing and annotation.</title>
        <authorList>
            <consortium name="The Broad Institute Genomics Platform"/>
            <consortium name="The Broad Institute Genome Sequencing Center for Infectious Disease"/>
            <person name="Wu L."/>
            <person name="Ma J."/>
        </authorList>
    </citation>
    <scope>NUCLEOTIDE SEQUENCE [LARGE SCALE GENOMIC DNA]</scope>
    <source>
        <strain evidence="3">CCUG 62945</strain>
    </source>
</reference>
<dbReference type="EMBL" id="JBHTBQ010000035">
    <property type="protein sequence ID" value="MFC7421561.1"/>
    <property type="molecule type" value="Genomic_DNA"/>
</dbReference>
<comment type="caution">
    <text evidence="2">The sequence shown here is derived from an EMBL/GenBank/DDBJ whole genome shotgun (WGS) entry which is preliminary data.</text>
</comment>
<accession>A0ABW2R0V4</accession>
<protein>
    <submittedName>
        <fullName evidence="2">Uncharacterized protein</fullName>
    </submittedName>
</protein>
<evidence type="ECO:0000313" key="3">
    <source>
        <dbReference type="Proteomes" id="UP001596473"/>
    </source>
</evidence>
<evidence type="ECO:0000313" key="2">
    <source>
        <dbReference type="EMBL" id="MFC7421561.1"/>
    </source>
</evidence>
<keyword evidence="1" id="KW-0472">Membrane</keyword>
<gene>
    <name evidence="2" type="ORF">ACFQNF_16990</name>
</gene>
<feature type="transmembrane region" description="Helical" evidence="1">
    <location>
        <begin position="101"/>
        <end position="124"/>
    </location>
</feature>
<feature type="transmembrane region" description="Helical" evidence="1">
    <location>
        <begin position="69"/>
        <end position="89"/>
    </location>
</feature>
<keyword evidence="1" id="KW-1133">Transmembrane helix</keyword>
<keyword evidence="3" id="KW-1185">Reference proteome</keyword>
<name>A0ABW2R0V4_9NEIS</name>
<feature type="transmembrane region" description="Helical" evidence="1">
    <location>
        <begin position="136"/>
        <end position="158"/>
    </location>
</feature>
<dbReference type="RefSeq" id="WP_380189104.1">
    <property type="nucleotide sequence ID" value="NZ_JBHTBQ010000035.1"/>
</dbReference>
<dbReference type="Proteomes" id="UP001596473">
    <property type="component" value="Unassembled WGS sequence"/>
</dbReference>